<sequence>MIIGLDPGPTGSVWIRNNRGRTVQVAREQVRGVEGEELWTPSSDDLRMLRTAEQDLSKKHAQGYAQPEQAPRLIEDRLILDASGQPQQAAIQAPPPVLALMPPPVSDLEYNFAAAEPAAAAAAEAEAAPPATRTLELAALATSRKRPAAVTFAPIPEEDDVDFDARPSQAPRAMPQASNAPQEHTPSWFLDPDGRHTMVLENAQTLQAPPPDLHQTGQCRYRTSWAYHDNNWSKLEDRVDWQHLTEPQQALPHTMDRLVTSFGPDQFKGRRPSIESAPGMKRTAEESNLPGRADGSRRRPSATEQTPTATAEQTLTTPAEPTAPAAASTTAHDTSASTPPDAETPAAPEDTVNNALVTYCRSCGSKDTTTDAAEQTCCVRCLSHEFVTEPHLVNSWFDELEQITAMKTTPSLAHYHTKCKTWVPAHLKDLEEITLPHTHELDDLSFLPLTQQQAKAARQQTPRLSRREQRWLTRHGRHCTWLLGWDGNPPELPPLFQQEDFSKAYLNFVQDISNGSTTSADPQALQDAQQHTMHGRPTWAQQHWQAYTTASHFNKGNKPAHEVITGPDSSSDDEELQADESGGRAAKQAMKREVPWRAIAKKDVPAFIKAMQDEWSEWTKWSSCVAIWPKKGEIDEHLILKSRVCYRWKPKDGGASFKAKARVVVLGFQDPRLPLLSRDSPVLAKTSLHLIIQWAACYQVSLANADCKSAFLQGEPDDERPACIYMKPPNDGISKEAIPEWQDPQLLYRLTAPVYGQANAPRRWFLHVLKVLTDLKWRQHSLDPCLFIQDDGAQVKEAFVWGSEWEYDSFIFVGRKIQRQPDGSYAIDQTHYMAELYTTKITEELAADRSSLITEFRSGIGSLQWLAGTTRGDLAADVSLLQKPPSELMVSDLQEVNKVIKYARATSNAFFKVTPLKLEELLFITYGDSGWANAPKCKSQGGYVVVAANKGVLEEEQPASLLDWKSFRHQRILRSTLAAEAASLDRAHDTGQFIACVFSEMVDPAYRATCGTPLFEVIPVTDARSLWDSIHRLSTSFAEKRVEIDVAGLRQSCRNLRRVPTEKQAADALSKRCAKLRDSFRRWAESPKVTLVDSRSAEDGENNDGWRKVAFNEMIKKIMKYKSEEKGMDDKATQADNWVDFEALAHYEAESNEMQNKLFQLDTRRDMALQECQLAGSVLRGASGPHPPTREISKDVLHDKLMGYWVGQLVGNFMGLPFEFTYWDEPMPIEPHTYYDEATANASGLNVNGPCETDGRGCIPQRLTELQGAYTDDDTDIEFVTLHALMEHGLDLTYAEIAEYWKTYINIKVNGSDTLWFANRVARENMDTGMLPPETGSKKENQYWWTIDPQLVNELWSAIYPGMVKKAVERAEWGARITSDSWGTHPTRFYAAMYSAAFFITDVSVLYRIGRQAVPKGSPFRRALVKVWKWHKQSPDDWRPVWQKIRDNFSYYPKDCGDMPWPCAVSSIINGVLGAMAFLYGEGDFKRTVGIAIAAGFDCDNQAATLAGLLGVMHGESAIPQDLTRTIAGNDWTEAFNDQYVNERRPPLPRDQTNSGIVANIMLLTQRAIVAEGGRDLGDKLDVVVSHQVASHS</sequence>
<dbReference type="EMBL" id="CAXAMM010020635">
    <property type="protein sequence ID" value="CAK9048328.1"/>
    <property type="molecule type" value="Genomic_DNA"/>
</dbReference>
<protein>
    <submittedName>
        <fullName evidence="3">Retrovirus-related Pol polyprotein from transposon RE1 (Retro element 1) (AtRE1)</fullName>
    </submittedName>
</protein>
<dbReference type="Pfam" id="PF07727">
    <property type="entry name" value="RVT_2"/>
    <property type="match status" value="1"/>
</dbReference>
<name>A0ABP0MA05_9DINO</name>
<dbReference type="InterPro" id="IPR013103">
    <property type="entry name" value="RVT_2"/>
</dbReference>
<dbReference type="Pfam" id="PF03747">
    <property type="entry name" value="ADP_ribosyl_GH"/>
    <property type="match status" value="1"/>
</dbReference>
<gene>
    <name evidence="3" type="ORF">SCF082_LOCUS26930</name>
</gene>
<dbReference type="Proteomes" id="UP001642464">
    <property type="component" value="Unassembled WGS sequence"/>
</dbReference>
<keyword evidence="4" id="KW-1185">Reference proteome</keyword>
<feature type="region of interest" description="Disordered" evidence="1">
    <location>
        <begin position="159"/>
        <end position="184"/>
    </location>
</feature>
<feature type="region of interest" description="Disordered" evidence="1">
    <location>
        <begin position="252"/>
        <end position="350"/>
    </location>
</feature>
<feature type="region of interest" description="Disordered" evidence="1">
    <location>
        <begin position="556"/>
        <end position="590"/>
    </location>
</feature>
<comment type="caution">
    <text evidence="3">The sequence shown here is derived from an EMBL/GenBank/DDBJ whole genome shotgun (WGS) entry which is preliminary data.</text>
</comment>
<evidence type="ECO:0000313" key="3">
    <source>
        <dbReference type="EMBL" id="CAK9048328.1"/>
    </source>
</evidence>
<evidence type="ECO:0000256" key="1">
    <source>
        <dbReference type="SAM" id="MobiDB-lite"/>
    </source>
</evidence>
<accession>A0ABP0MA05</accession>
<dbReference type="SUPFAM" id="SSF101478">
    <property type="entry name" value="ADP-ribosylglycohydrolase"/>
    <property type="match status" value="1"/>
</dbReference>
<evidence type="ECO:0000259" key="2">
    <source>
        <dbReference type="Pfam" id="PF07727"/>
    </source>
</evidence>
<proteinExistence type="predicted"/>
<dbReference type="InterPro" id="IPR036705">
    <property type="entry name" value="Ribosyl_crysJ1_sf"/>
</dbReference>
<organism evidence="3 4">
    <name type="scientific">Durusdinium trenchii</name>
    <dbReference type="NCBI Taxonomy" id="1381693"/>
    <lineage>
        <taxon>Eukaryota</taxon>
        <taxon>Sar</taxon>
        <taxon>Alveolata</taxon>
        <taxon>Dinophyceae</taxon>
        <taxon>Suessiales</taxon>
        <taxon>Symbiodiniaceae</taxon>
        <taxon>Durusdinium</taxon>
    </lineage>
</organism>
<dbReference type="Gene3D" id="1.10.4080.10">
    <property type="entry name" value="ADP-ribosylation/Crystallin J1"/>
    <property type="match status" value="1"/>
</dbReference>
<feature type="compositionally biased region" description="Low complexity" evidence="1">
    <location>
        <begin position="302"/>
        <end position="350"/>
    </location>
</feature>
<feature type="domain" description="Reverse transcriptase Ty1/copia-type" evidence="2">
    <location>
        <begin position="646"/>
        <end position="793"/>
    </location>
</feature>
<evidence type="ECO:0000313" key="4">
    <source>
        <dbReference type="Proteomes" id="UP001642464"/>
    </source>
</evidence>
<reference evidence="3 4" key="1">
    <citation type="submission" date="2024-02" db="EMBL/GenBank/DDBJ databases">
        <authorList>
            <person name="Chen Y."/>
            <person name="Shah S."/>
            <person name="Dougan E. K."/>
            <person name="Thang M."/>
            <person name="Chan C."/>
        </authorList>
    </citation>
    <scope>NUCLEOTIDE SEQUENCE [LARGE SCALE GENOMIC DNA]</scope>
</reference>
<dbReference type="InterPro" id="IPR005502">
    <property type="entry name" value="Ribosyl_crysJ1"/>
</dbReference>